<dbReference type="AlphaFoldDB" id="A0A558D6R9"/>
<comment type="caution">
    <text evidence="3">The sequence shown here is derived from an EMBL/GenBank/DDBJ whole genome shotgun (WGS) entry which is preliminary data.</text>
</comment>
<keyword evidence="4" id="KW-1185">Reference proteome</keyword>
<dbReference type="PANTHER" id="PTHR43625:SF40">
    <property type="entry name" value="ALDO-KETO REDUCTASE YAKC [NADP(+)]"/>
    <property type="match status" value="1"/>
</dbReference>
<organism evidence="3 4">
    <name type="scientific">Amycolatopsis rhizosphaerae</name>
    <dbReference type="NCBI Taxonomy" id="2053003"/>
    <lineage>
        <taxon>Bacteria</taxon>
        <taxon>Bacillati</taxon>
        <taxon>Actinomycetota</taxon>
        <taxon>Actinomycetes</taxon>
        <taxon>Pseudonocardiales</taxon>
        <taxon>Pseudonocardiaceae</taxon>
        <taxon>Amycolatopsis</taxon>
    </lineage>
</organism>
<evidence type="ECO:0000259" key="2">
    <source>
        <dbReference type="Pfam" id="PF00248"/>
    </source>
</evidence>
<evidence type="ECO:0000256" key="1">
    <source>
        <dbReference type="ARBA" id="ARBA00023002"/>
    </source>
</evidence>
<dbReference type="GO" id="GO:0016491">
    <property type="term" value="F:oxidoreductase activity"/>
    <property type="evidence" value="ECO:0007669"/>
    <property type="project" value="UniProtKB-KW"/>
</dbReference>
<dbReference type="Pfam" id="PF00248">
    <property type="entry name" value="Aldo_ket_red"/>
    <property type="match status" value="1"/>
</dbReference>
<dbReference type="CDD" id="cd19088">
    <property type="entry name" value="AKR_AKR13B1"/>
    <property type="match status" value="1"/>
</dbReference>
<feature type="domain" description="NADP-dependent oxidoreductase" evidence="2">
    <location>
        <begin position="21"/>
        <end position="297"/>
    </location>
</feature>
<dbReference type="PANTHER" id="PTHR43625">
    <property type="entry name" value="AFLATOXIN B1 ALDEHYDE REDUCTASE"/>
    <property type="match status" value="1"/>
</dbReference>
<dbReference type="SUPFAM" id="SSF51430">
    <property type="entry name" value="NAD(P)-linked oxidoreductase"/>
    <property type="match status" value="1"/>
</dbReference>
<evidence type="ECO:0000313" key="3">
    <source>
        <dbReference type="EMBL" id="TVT56697.1"/>
    </source>
</evidence>
<reference evidence="3 4" key="2">
    <citation type="submission" date="2019-08" db="EMBL/GenBank/DDBJ databases">
        <title>Amycolatopsis acidicola sp. nov., isolated from peat swamp forest soil.</title>
        <authorList>
            <person name="Srisuk N."/>
        </authorList>
    </citation>
    <scope>NUCLEOTIDE SEQUENCE [LARGE SCALE GENOMIC DNA]</scope>
    <source>
        <strain evidence="3 4">TBRC 6029</strain>
    </source>
</reference>
<reference evidence="3 4" key="1">
    <citation type="submission" date="2019-07" db="EMBL/GenBank/DDBJ databases">
        <authorList>
            <person name="Duangmal K."/>
            <person name="Teo W.F.A."/>
        </authorList>
    </citation>
    <scope>NUCLEOTIDE SEQUENCE [LARGE SCALE GENOMIC DNA]</scope>
    <source>
        <strain evidence="3 4">TBRC 6029</strain>
    </source>
</reference>
<dbReference type="EMBL" id="VJWX01000050">
    <property type="protein sequence ID" value="TVT56697.1"/>
    <property type="molecule type" value="Genomic_DNA"/>
</dbReference>
<keyword evidence="1" id="KW-0560">Oxidoreductase</keyword>
<dbReference type="RefSeq" id="WP_144586701.1">
    <property type="nucleotide sequence ID" value="NZ_VJWX01000050.1"/>
</dbReference>
<evidence type="ECO:0000313" key="4">
    <source>
        <dbReference type="Proteomes" id="UP000320011"/>
    </source>
</evidence>
<gene>
    <name evidence="3" type="ORF">FNH05_08065</name>
</gene>
<dbReference type="OrthoDB" id="3216283at2"/>
<dbReference type="Proteomes" id="UP000320011">
    <property type="component" value="Unassembled WGS sequence"/>
</dbReference>
<accession>A0A558D6R9</accession>
<protein>
    <submittedName>
        <fullName evidence="3">Oxidoreductase</fullName>
    </submittedName>
</protein>
<dbReference type="InterPro" id="IPR050791">
    <property type="entry name" value="Aldo-Keto_reductase"/>
</dbReference>
<sequence>MTEQTAHTAGSFEIGSKKVARLGFGAMRLTGLGIWGEPDDRDECVRVVRRAVELGVQLIDTADSYGPHVSEEVIREAIHPYPDDVLIATKAGLTRNGPDVIETEDGLKRLGPKAWPPVGRPEYLRQQAEMSLRRLGLDHIDLFQLHRVDPKVPLDEQVGELKNLQDEGKIVAIGLSQVTVEQIEQARRIADIATVQNRYNLTDRGSADVLDYCTREGIGFIPWAPVAAGELARPGGLVDRIATARASTASQVALAWLLARSEVMLPIPGTSKVPHLEDNIAAATLHLSPPEVGELTDAA</sequence>
<name>A0A558D6R9_9PSEU</name>
<proteinExistence type="predicted"/>
<dbReference type="Gene3D" id="3.20.20.100">
    <property type="entry name" value="NADP-dependent oxidoreductase domain"/>
    <property type="match status" value="1"/>
</dbReference>
<dbReference type="InterPro" id="IPR036812">
    <property type="entry name" value="NAD(P)_OxRdtase_dom_sf"/>
</dbReference>
<dbReference type="InterPro" id="IPR023210">
    <property type="entry name" value="NADP_OxRdtase_dom"/>
</dbReference>
<dbReference type="GO" id="GO:0005737">
    <property type="term" value="C:cytoplasm"/>
    <property type="evidence" value="ECO:0007669"/>
    <property type="project" value="TreeGrafter"/>
</dbReference>